<gene>
    <name evidence="1" type="ORF">NCTC10005_02337</name>
</gene>
<organism evidence="1 2">
    <name type="scientific">Enterobacter cloacae</name>
    <dbReference type="NCBI Taxonomy" id="550"/>
    <lineage>
        <taxon>Bacteria</taxon>
        <taxon>Pseudomonadati</taxon>
        <taxon>Pseudomonadota</taxon>
        <taxon>Gammaproteobacteria</taxon>
        <taxon>Enterobacterales</taxon>
        <taxon>Enterobacteriaceae</taxon>
        <taxon>Enterobacter</taxon>
        <taxon>Enterobacter cloacae complex</taxon>
    </lineage>
</organism>
<dbReference type="AlphaFoldDB" id="A0A377LVH5"/>
<protein>
    <submittedName>
        <fullName evidence="1">Uncharacterized protein</fullName>
    </submittedName>
</protein>
<dbReference type="Proteomes" id="UP000255106">
    <property type="component" value="Unassembled WGS sequence"/>
</dbReference>
<name>A0A377LVH5_ENTCL</name>
<evidence type="ECO:0000313" key="2">
    <source>
        <dbReference type="Proteomes" id="UP000255106"/>
    </source>
</evidence>
<reference evidence="1 2" key="1">
    <citation type="submission" date="2018-06" db="EMBL/GenBank/DDBJ databases">
        <authorList>
            <consortium name="Pathogen Informatics"/>
            <person name="Doyle S."/>
        </authorList>
    </citation>
    <scope>NUCLEOTIDE SEQUENCE [LARGE SCALE GENOMIC DNA]</scope>
    <source>
        <strain evidence="1 2">NCTC10005</strain>
    </source>
</reference>
<proteinExistence type="predicted"/>
<dbReference type="EMBL" id="UGJB01000004">
    <property type="protein sequence ID" value="STQ09623.1"/>
    <property type="molecule type" value="Genomic_DNA"/>
</dbReference>
<evidence type="ECO:0000313" key="1">
    <source>
        <dbReference type="EMBL" id="STQ09623.1"/>
    </source>
</evidence>
<accession>A0A377LVH5</accession>
<sequence>MQIDVVLRRDHHRGFELTRQIGLTEDRFFIGGRNFFLIEPDLRIGAGARQQVLGDLLRPLIGFSVQLGLIRVRGAEHVTVHVVGRRQRVQSDGVQHLVYRLHVLLQNAVELEGLTVGQTNAAINGVFTGEFINRLPLCRGDHSARQTAAQQHRVTRLQLLFSTLGANVAVILLIHAVETDQQEVVAFETAGETVIQIFSNGAAQIVAFQLHALGV</sequence>